<reference evidence="3" key="1">
    <citation type="journal article" date="2017" name="Nature">
        <title>The sunflower genome provides insights into oil metabolism, flowering and Asterid evolution.</title>
        <authorList>
            <person name="Badouin H."/>
            <person name="Gouzy J."/>
            <person name="Grassa C.J."/>
            <person name="Murat F."/>
            <person name="Staton S.E."/>
            <person name="Cottret L."/>
            <person name="Lelandais-Briere C."/>
            <person name="Owens G.L."/>
            <person name="Carrere S."/>
            <person name="Mayjonade B."/>
            <person name="Legrand L."/>
            <person name="Gill N."/>
            <person name="Kane N.C."/>
            <person name="Bowers J.E."/>
            <person name="Hubner S."/>
            <person name="Bellec A."/>
            <person name="Berard A."/>
            <person name="Berges H."/>
            <person name="Blanchet N."/>
            <person name="Boniface M.C."/>
            <person name="Brunel D."/>
            <person name="Catrice O."/>
            <person name="Chaidir N."/>
            <person name="Claudel C."/>
            <person name="Donnadieu C."/>
            <person name="Faraut T."/>
            <person name="Fievet G."/>
            <person name="Helmstetter N."/>
            <person name="King M."/>
            <person name="Knapp S.J."/>
            <person name="Lai Z."/>
            <person name="Le Paslier M.C."/>
            <person name="Lippi Y."/>
            <person name="Lorenzon L."/>
            <person name="Mandel J.R."/>
            <person name="Marage G."/>
            <person name="Marchand G."/>
            <person name="Marquand E."/>
            <person name="Bret-Mestries E."/>
            <person name="Morien E."/>
            <person name="Nambeesan S."/>
            <person name="Nguyen T."/>
            <person name="Pegot-Espagnet P."/>
            <person name="Pouilly N."/>
            <person name="Raftis F."/>
            <person name="Sallet E."/>
            <person name="Schiex T."/>
            <person name="Thomas J."/>
            <person name="Vandecasteele C."/>
            <person name="Vares D."/>
            <person name="Vear F."/>
            <person name="Vautrin S."/>
            <person name="Crespi M."/>
            <person name="Mangin B."/>
            <person name="Burke J.M."/>
            <person name="Salse J."/>
            <person name="Munos S."/>
            <person name="Vincourt P."/>
            <person name="Rieseberg L.H."/>
            <person name="Langlade N.B."/>
        </authorList>
    </citation>
    <scope>NUCLEOTIDE SEQUENCE [LARGE SCALE GENOMIC DNA]</scope>
    <source>
        <strain evidence="3">cv. SF193</strain>
    </source>
</reference>
<dbReference type="PANTHER" id="PTHR47303">
    <property type="match status" value="1"/>
</dbReference>
<proteinExistence type="predicted"/>
<evidence type="ECO:0000256" key="1">
    <source>
        <dbReference type="PROSITE-ProRule" id="PRU00023"/>
    </source>
</evidence>
<dbReference type="AlphaFoldDB" id="A0A251STH7"/>
<dbReference type="SMART" id="SM00248">
    <property type="entry name" value="ANK"/>
    <property type="match status" value="4"/>
</dbReference>
<dbReference type="InParanoid" id="A0A251STH7"/>
<dbReference type="STRING" id="4232.A0A251STH7"/>
<feature type="repeat" description="ANK" evidence="1">
    <location>
        <begin position="501"/>
        <end position="524"/>
    </location>
</feature>
<dbReference type="EMBL" id="CM007902">
    <property type="protein sequence ID" value="OTG01919.1"/>
    <property type="molecule type" value="Genomic_DNA"/>
</dbReference>
<keyword evidence="1" id="KW-0040">ANK repeat</keyword>
<dbReference type="InterPro" id="IPR036770">
    <property type="entry name" value="Ankyrin_rpt-contain_sf"/>
</dbReference>
<protein>
    <submittedName>
        <fullName evidence="2">Putative ankyrin repeat-containing domain, Gag-polypeptide of LTR copia-type</fullName>
    </submittedName>
</protein>
<dbReference type="PROSITE" id="PS50088">
    <property type="entry name" value="ANK_REPEAT"/>
    <property type="match status" value="2"/>
</dbReference>
<evidence type="ECO:0000313" key="2">
    <source>
        <dbReference type="EMBL" id="OTG01919.1"/>
    </source>
</evidence>
<feature type="repeat" description="ANK" evidence="1">
    <location>
        <begin position="465"/>
        <end position="497"/>
    </location>
</feature>
<dbReference type="SUPFAM" id="SSF48403">
    <property type="entry name" value="Ankyrin repeat"/>
    <property type="match status" value="1"/>
</dbReference>
<dbReference type="Pfam" id="PF12796">
    <property type="entry name" value="Ank_2"/>
    <property type="match status" value="1"/>
</dbReference>
<dbReference type="Proteomes" id="UP000215914">
    <property type="component" value="Chromosome 13"/>
</dbReference>
<dbReference type="PANTHER" id="PTHR47303:SF1">
    <property type="entry name" value="NF-KAPPA-B INHIBITOR BETA"/>
    <property type="match status" value="1"/>
</dbReference>
<dbReference type="Gene3D" id="1.25.40.20">
    <property type="entry name" value="Ankyrin repeat-containing domain"/>
    <property type="match status" value="1"/>
</dbReference>
<dbReference type="InterPro" id="IPR002110">
    <property type="entry name" value="Ankyrin_rpt"/>
</dbReference>
<evidence type="ECO:0000313" key="3">
    <source>
        <dbReference type="Proteomes" id="UP000215914"/>
    </source>
</evidence>
<accession>A0A251STH7</accession>
<organism evidence="2 3">
    <name type="scientific">Helianthus annuus</name>
    <name type="common">Common sunflower</name>
    <dbReference type="NCBI Taxonomy" id="4232"/>
    <lineage>
        <taxon>Eukaryota</taxon>
        <taxon>Viridiplantae</taxon>
        <taxon>Streptophyta</taxon>
        <taxon>Embryophyta</taxon>
        <taxon>Tracheophyta</taxon>
        <taxon>Spermatophyta</taxon>
        <taxon>Magnoliopsida</taxon>
        <taxon>eudicotyledons</taxon>
        <taxon>Gunneridae</taxon>
        <taxon>Pentapetalae</taxon>
        <taxon>asterids</taxon>
        <taxon>campanulids</taxon>
        <taxon>Asterales</taxon>
        <taxon>Asteraceae</taxon>
        <taxon>Asteroideae</taxon>
        <taxon>Heliantheae alliance</taxon>
        <taxon>Heliantheae</taxon>
        <taxon>Helianthus</taxon>
    </lineage>
</organism>
<sequence length="636" mass="72023">MEMGGSSNALDVSTPTHDMKFMQASNINVSNFVSVKLSGGNNYKIWKAQMLCLIKSQVLLHIIDANHPFPVDKGVHMIEQYNELVKGWIFGSVNENVLKDLVDLGTAQEVWMKLESLFNLPVSDTEGVPSNVLDVSTRTEDLRYMLASTVDVSDFVSVKLTNHNYDVWKSQILSLIESHDLLHIIHAKARFPWDKGDPMTKTYDKLVRGWILGTLTNHLFFRGFQVYRPVQLLWRGLELRYAGGDLADKTDDLKYMQASNIDVSNFVSVKLSGCNNYHIWKDQMLHLHFWQGEEYLNPYDDYVAKQELKYIKASNVNVSNFVSVKLSGRNNYEIWKAQMLCLIWSQGLHQITKDGAGGGDSITKNYHNLVQGWIFSTMNDQVLEDFCGYSVDIPHIWSKLKSKFGKPLETRDVYAETEDIPEIEDTDNSRLKKELYEAAVDGCWWKVKSILKINRNAATEVIHPNGNTILHVAVEMGNNYLVEKLLEFLKDPEVIKKKNLNGLTALHVAAVVGNTDAAQLLVRKRKELLVILDSYQVAPFHSAFHNGKLSTCAYLLGCAPPSDSSTYSDDEREDALIAASLTKQYDLAETLLNKFFGCDLEYDGILMAVTVTFPTDLSFMESLIYPCISLIQNKNL</sequence>
<keyword evidence="3" id="KW-1185">Reference proteome</keyword>
<dbReference type="PROSITE" id="PS50297">
    <property type="entry name" value="ANK_REP_REGION"/>
    <property type="match status" value="2"/>
</dbReference>
<gene>
    <name evidence="2" type="ORF">HannXRQ_Chr13g0407271</name>
</gene>
<name>A0A251STH7_HELAN</name>